<dbReference type="KEGG" id="jeo:JMA_35700"/>
<evidence type="ECO:0000259" key="1">
    <source>
        <dbReference type="Pfam" id="PF04545"/>
    </source>
</evidence>
<evidence type="ECO:0000313" key="2">
    <source>
        <dbReference type="EMBL" id="AJD92887.1"/>
    </source>
</evidence>
<dbReference type="InterPro" id="IPR013324">
    <property type="entry name" value="RNA_pol_sigma_r3/r4-like"/>
</dbReference>
<dbReference type="GO" id="GO:0003700">
    <property type="term" value="F:DNA-binding transcription factor activity"/>
    <property type="evidence" value="ECO:0007669"/>
    <property type="project" value="InterPro"/>
</dbReference>
<organism evidence="2 3">
    <name type="scientific">Jeotgalibacillus malaysiensis</name>
    <dbReference type="NCBI Taxonomy" id="1508404"/>
    <lineage>
        <taxon>Bacteria</taxon>
        <taxon>Bacillati</taxon>
        <taxon>Bacillota</taxon>
        <taxon>Bacilli</taxon>
        <taxon>Bacillales</taxon>
        <taxon>Caryophanaceae</taxon>
        <taxon>Jeotgalibacillus</taxon>
    </lineage>
</organism>
<dbReference type="SUPFAM" id="SSF88659">
    <property type="entry name" value="Sigma3 and sigma4 domains of RNA polymerase sigma factors"/>
    <property type="match status" value="1"/>
</dbReference>
<proteinExistence type="predicted"/>
<dbReference type="Gene3D" id="1.10.10.10">
    <property type="entry name" value="Winged helix-like DNA-binding domain superfamily/Winged helix DNA-binding domain"/>
    <property type="match status" value="1"/>
</dbReference>
<feature type="domain" description="RNA polymerase sigma-70 region 4" evidence="1">
    <location>
        <begin position="2"/>
        <end position="49"/>
    </location>
</feature>
<dbReference type="Pfam" id="PF04545">
    <property type="entry name" value="Sigma70_r4"/>
    <property type="match status" value="1"/>
</dbReference>
<dbReference type="Proteomes" id="UP000031449">
    <property type="component" value="Chromosome"/>
</dbReference>
<accession>A0A0B5AW20</accession>
<dbReference type="GO" id="GO:0006352">
    <property type="term" value="P:DNA-templated transcription initiation"/>
    <property type="evidence" value="ECO:0007669"/>
    <property type="project" value="InterPro"/>
</dbReference>
<dbReference type="AlphaFoldDB" id="A0A0B5AW20"/>
<name>A0A0B5AW20_9BACL</name>
<dbReference type="OrthoDB" id="2449942at2"/>
<dbReference type="InterPro" id="IPR036388">
    <property type="entry name" value="WH-like_DNA-bd_sf"/>
</dbReference>
<dbReference type="EMBL" id="CP009416">
    <property type="protein sequence ID" value="AJD92887.1"/>
    <property type="molecule type" value="Genomic_DNA"/>
</dbReference>
<keyword evidence="3" id="KW-1185">Reference proteome</keyword>
<gene>
    <name evidence="2" type="ORF">JMA_35700</name>
</gene>
<evidence type="ECO:0000313" key="3">
    <source>
        <dbReference type="Proteomes" id="UP000031449"/>
    </source>
</evidence>
<reference evidence="2 3" key="1">
    <citation type="submission" date="2014-08" db="EMBL/GenBank/DDBJ databases">
        <title>Complete genome of a marine bacteria Jeotgalibacillus malaysiensis.</title>
        <authorList>
            <person name="Yaakop A.S."/>
            <person name="Chan K.-G."/>
            <person name="Goh K.M."/>
        </authorList>
    </citation>
    <scope>NUCLEOTIDE SEQUENCE [LARGE SCALE GENOMIC DNA]</scope>
    <source>
        <strain evidence="2 3">D5</strain>
    </source>
</reference>
<dbReference type="HOGENOM" id="CLU_2879880_0_0_9"/>
<protein>
    <submittedName>
        <fullName evidence="2">RNA polymerase sigma factor, sigma-70 family protein</fullName>
    </submittedName>
</protein>
<dbReference type="InterPro" id="IPR007630">
    <property type="entry name" value="RNA_pol_sigma70_r4"/>
</dbReference>
<sequence>MMEVLSEKEAFIIDCIYISFFSVTEVAHYMGISRQAVNQSKNKALQKIKTLYFIDETLKKKAF</sequence>
<dbReference type="BioCyc" id="JESP1508404:G14D9-12851-MONOMER"/>